<protein>
    <submittedName>
        <fullName evidence="1">Uncharacterized protein</fullName>
    </submittedName>
</protein>
<accession>D8SGJ3</accession>
<dbReference type="EMBL" id="GL377619">
    <property type="protein sequence ID" value="EFJ16364.1"/>
    <property type="molecule type" value="Genomic_DNA"/>
</dbReference>
<dbReference type="AlphaFoldDB" id="D8SGJ3"/>
<dbReference type="Proteomes" id="UP000001514">
    <property type="component" value="Unassembled WGS sequence"/>
</dbReference>
<dbReference type="Gramene" id="EFJ16364">
    <property type="protein sequence ID" value="EFJ16364"/>
    <property type="gene ID" value="SELMODRAFT_421845"/>
</dbReference>
<keyword evidence="2" id="KW-1185">Reference proteome</keyword>
<dbReference type="InParanoid" id="D8SGJ3"/>
<dbReference type="PANTHER" id="PTHR46791">
    <property type="entry name" value="EXPRESSED PROTEIN"/>
    <property type="match status" value="1"/>
</dbReference>
<name>D8SGJ3_SELML</name>
<sequence>MVCCWGPAARNFIHGTLTSNQEFLMYLIHGTTRVYIMSLLHTSRKIFHIGLQPGTSMRSVRIDVVITLDHLMFLQTYFNRWNESLDIEDLLGLFLSNIKGATLSEAFLMHQEGFNLDEQYLLHLDLTIEYTMVDVAGVDLPLYIESALSIARSKNAACLNSSRHYAGNNLRACSQALDVPQLVQPTIPRDTCQPFDFPSSAVGTSTLTASHPQLSIAFEQDILTKAHIVPLLPALQLHQLLQLSQLHLPVQVPIPSHLPHEVTSGLVWVS</sequence>
<dbReference type="KEGG" id="smo:SELMODRAFT_421845"/>
<reference evidence="1 2" key="1">
    <citation type="journal article" date="2011" name="Science">
        <title>The Selaginella genome identifies genetic changes associated with the evolution of vascular plants.</title>
        <authorList>
            <person name="Banks J.A."/>
            <person name="Nishiyama T."/>
            <person name="Hasebe M."/>
            <person name="Bowman J.L."/>
            <person name="Gribskov M."/>
            <person name="dePamphilis C."/>
            <person name="Albert V.A."/>
            <person name="Aono N."/>
            <person name="Aoyama T."/>
            <person name="Ambrose B.A."/>
            <person name="Ashton N.W."/>
            <person name="Axtell M.J."/>
            <person name="Barker E."/>
            <person name="Barker M.S."/>
            <person name="Bennetzen J.L."/>
            <person name="Bonawitz N.D."/>
            <person name="Chapple C."/>
            <person name="Cheng C."/>
            <person name="Correa L.G."/>
            <person name="Dacre M."/>
            <person name="DeBarry J."/>
            <person name="Dreyer I."/>
            <person name="Elias M."/>
            <person name="Engstrom E.M."/>
            <person name="Estelle M."/>
            <person name="Feng L."/>
            <person name="Finet C."/>
            <person name="Floyd S.K."/>
            <person name="Frommer W.B."/>
            <person name="Fujita T."/>
            <person name="Gramzow L."/>
            <person name="Gutensohn M."/>
            <person name="Harholt J."/>
            <person name="Hattori M."/>
            <person name="Heyl A."/>
            <person name="Hirai T."/>
            <person name="Hiwatashi Y."/>
            <person name="Ishikawa M."/>
            <person name="Iwata M."/>
            <person name="Karol K.G."/>
            <person name="Koehler B."/>
            <person name="Kolukisaoglu U."/>
            <person name="Kubo M."/>
            <person name="Kurata T."/>
            <person name="Lalonde S."/>
            <person name="Li K."/>
            <person name="Li Y."/>
            <person name="Litt A."/>
            <person name="Lyons E."/>
            <person name="Manning G."/>
            <person name="Maruyama T."/>
            <person name="Michael T.P."/>
            <person name="Mikami K."/>
            <person name="Miyazaki S."/>
            <person name="Morinaga S."/>
            <person name="Murata T."/>
            <person name="Mueller-Roeber B."/>
            <person name="Nelson D.R."/>
            <person name="Obara M."/>
            <person name="Oguri Y."/>
            <person name="Olmstead R.G."/>
            <person name="Onodera N."/>
            <person name="Petersen B.L."/>
            <person name="Pils B."/>
            <person name="Prigge M."/>
            <person name="Rensing S.A."/>
            <person name="Riano-Pachon D.M."/>
            <person name="Roberts A.W."/>
            <person name="Sato Y."/>
            <person name="Scheller H.V."/>
            <person name="Schulz B."/>
            <person name="Schulz C."/>
            <person name="Shakirov E.V."/>
            <person name="Shibagaki N."/>
            <person name="Shinohara N."/>
            <person name="Shippen D.E."/>
            <person name="Soerensen I."/>
            <person name="Sotooka R."/>
            <person name="Sugimoto N."/>
            <person name="Sugita M."/>
            <person name="Sumikawa N."/>
            <person name="Tanurdzic M."/>
            <person name="Theissen G."/>
            <person name="Ulvskov P."/>
            <person name="Wakazuki S."/>
            <person name="Weng J.K."/>
            <person name="Willats W.W."/>
            <person name="Wipf D."/>
            <person name="Wolf P.G."/>
            <person name="Yang L."/>
            <person name="Zimmer A.D."/>
            <person name="Zhu Q."/>
            <person name="Mitros T."/>
            <person name="Hellsten U."/>
            <person name="Loque D."/>
            <person name="Otillar R."/>
            <person name="Salamov A."/>
            <person name="Schmutz J."/>
            <person name="Shapiro H."/>
            <person name="Lindquist E."/>
            <person name="Lucas S."/>
            <person name="Rokhsar D."/>
            <person name="Grigoriev I.V."/>
        </authorList>
    </citation>
    <scope>NUCLEOTIDE SEQUENCE [LARGE SCALE GENOMIC DNA]</scope>
</reference>
<evidence type="ECO:0000313" key="2">
    <source>
        <dbReference type="Proteomes" id="UP000001514"/>
    </source>
</evidence>
<evidence type="ECO:0000313" key="1">
    <source>
        <dbReference type="EMBL" id="EFJ16364.1"/>
    </source>
</evidence>
<dbReference type="PANTHER" id="PTHR46791:SF5">
    <property type="entry name" value="CLR5 DOMAIN-CONTAINING PROTEIN-RELATED"/>
    <property type="match status" value="1"/>
</dbReference>
<proteinExistence type="predicted"/>
<gene>
    <name evidence="1" type="ORF">SELMODRAFT_421845</name>
</gene>
<dbReference type="HOGENOM" id="CLU_1032092_0_0_1"/>
<organism evidence="2">
    <name type="scientific">Selaginella moellendorffii</name>
    <name type="common">Spikemoss</name>
    <dbReference type="NCBI Taxonomy" id="88036"/>
    <lineage>
        <taxon>Eukaryota</taxon>
        <taxon>Viridiplantae</taxon>
        <taxon>Streptophyta</taxon>
        <taxon>Embryophyta</taxon>
        <taxon>Tracheophyta</taxon>
        <taxon>Lycopodiopsida</taxon>
        <taxon>Selaginellales</taxon>
        <taxon>Selaginellaceae</taxon>
        <taxon>Selaginella</taxon>
    </lineage>
</organism>